<keyword evidence="9 11" id="KW-0030">Aminoacyl-tRNA synthetase</keyword>
<reference evidence="14 15" key="1">
    <citation type="submission" date="2017-11" db="EMBL/GenBank/DDBJ databases">
        <title>Genome sequence of the bacterial symbiont EPR9N from a vent mussel Bathymodiolus thermophilus.</title>
        <authorList>
            <person name="Won Y.-J."/>
        </authorList>
    </citation>
    <scope>NUCLEOTIDE SEQUENCE [LARGE SCALE GENOMIC DNA]</scope>
    <source>
        <strain evidence="14 15">EPR9N</strain>
    </source>
</reference>
<evidence type="ECO:0000256" key="1">
    <source>
        <dbReference type="ARBA" id="ARBA00004496"/>
    </source>
</evidence>
<dbReference type="GO" id="GO:0006427">
    <property type="term" value="P:histidyl-tRNA aminoacylation"/>
    <property type="evidence" value="ECO:0007669"/>
    <property type="project" value="UniProtKB-UniRule"/>
</dbReference>
<dbReference type="FunFam" id="3.30.930.10:FF:000005">
    <property type="entry name" value="Histidine--tRNA ligase"/>
    <property type="match status" value="1"/>
</dbReference>
<feature type="binding site" evidence="12">
    <location>
        <begin position="262"/>
        <end position="263"/>
    </location>
    <ligand>
        <name>L-histidine</name>
        <dbReference type="ChEBI" id="CHEBI:57595"/>
    </ligand>
</feature>
<dbReference type="PANTHER" id="PTHR43707">
    <property type="entry name" value="HISTIDYL-TRNA SYNTHETASE"/>
    <property type="match status" value="1"/>
</dbReference>
<dbReference type="CDD" id="cd00859">
    <property type="entry name" value="HisRS_anticodon"/>
    <property type="match status" value="1"/>
</dbReference>
<dbReference type="KEGG" id="bthg:MS2017_0711"/>
<dbReference type="InterPro" id="IPR004154">
    <property type="entry name" value="Anticodon-bd"/>
</dbReference>
<evidence type="ECO:0000256" key="7">
    <source>
        <dbReference type="ARBA" id="ARBA00022840"/>
    </source>
</evidence>
<evidence type="ECO:0000256" key="4">
    <source>
        <dbReference type="ARBA" id="ARBA00022490"/>
    </source>
</evidence>
<dbReference type="CDD" id="cd00773">
    <property type="entry name" value="HisRS-like_core"/>
    <property type="match status" value="1"/>
</dbReference>
<dbReference type="GO" id="GO:0005737">
    <property type="term" value="C:cytoplasm"/>
    <property type="evidence" value="ECO:0007669"/>
    <property type="project" value="UniProtKB-SubCell"/>
</dbReference>
<dbReference type="InterPro" id="IPR006195">
    <property type="entry name" value="aa-tRNA-synth_II"/>
</dbReference>
<evidence type="ECO:0000256" key="3">
    <source>
        <dbReference type="ARBA" id="ARBA00011738"/>
    </source>
</evidence>
<dbReference type="AlphaFoldDB" id="A0A3G3IKR3"/>
<organism evidence="14 15">
    <name type="scientific">Bathymodiolus thermophilus thioautotrophic gill symbiont</name>
    <dbReference type="NCBI Taxonomy" id="2360"/>
    <lineage>
        <taxon>Bacteria</taxon>
        <taxon>Pseudomonadati</taxon>
        <taxon>Pseudomonadota</taxon>
        <taxon>Gammaproteobacteria</taxon>
        <taxon>sulfur-oxidizing symbionts</taxon>
    </lineage>
</organism>
<feature type="binding site" evidence="12">
    <location>
        <position position="113"/>
    </location>
    <ligand>
        <name>L-histidine</name>
        <dbReference type="ChEBI" id="CHEBI:57595"/>
    </ligand>
</feature>
<keyword evidence="5 11" id="KW-0436">Ligase</keyword>
<comment type="similarity">
    <text evidence="2 11">Belongs to the class-II aminoacyl-tRNA synthetase family.</text>
</comment>
<evidence type="ECO:0000313" key="14">
    <source>
        <dbReference type="EMBL" id="AYQ56440.1"/>
    </source>
</evidence>
<keyword evidence="8 11" id="KW-0648">Protein biosynthesis</keyword>
<feature type="binding site" evidence="12">
    <location>
        <position position="131"/>
    </location>
    <ligand>
        <name>L-histidine</name>
        <dbReference type="ChEBI" id="CHEBI:57595"/>
    </ligand>
</feature>
<protein>
    <recommendedName>
        <fullName evidence="11">Histidine--tRNA ligase</fullName>
        <ecNumber evidence="11">6.1.1.21</ecNumber>
    </recommendedName>
    <alternativeName>
        <fullName evidence="11">Histidyl-tRNA synthetase</fullName>
        <shortName evidence="11">HisRS</shortName>
    </alternativeName>
</protein>
<feature type="binding site" evidence="12">
    <location>
        <position position="127"/>
    </location>
    <ligand>
        <name>L-histidine</name>
        <dbReference type="ChEBI" id="CHEBI:57595"/>
    </ligand>
</feature>
<evidence type="ECO:0000313" key="15">
    <source>
        <dbReference type="Proteomes" id="UP000278334"/>
    </source>
</evidence>
<evidence type="ECO:0000256" key="10">
    <source>
        <dbReference type="ARBA" id="ARBA00047639"/>
    </source>
</evidence>
<feature type="binding site" evidence="12">
    <location>
        <begin position="83"/>
        <end position="85"/>
    </location>
    <ligand>
        <name>L-histidine</name>
        <dbReference type="ChEBI" id="CHEBI:57595"/>
    </ligand>
</feature>
<keyword evidence="6 11" id="KW-0547">Nucleotide-binding</keyword>
<dbReference type="Gene3D" id="3.40.50.800">
    <property type="entry name" value="Anticodon-binding domain"/>
    <property type="match status" value="1"/>
</dbReference>
<dbReference type="EMBL" id="CP024634">
    <property type="protein sequence ID" value="AYQ56440.1"/>
    <property type="molecule type" value="Genomic_DNA"/>
</dbReference>
<feature type="binding site" evidence="12">
    <location>
        <position position="258"/>
    </location>
    <ligand>
        <name>L-histidine</name>
        <dbReference type="ChEBI" id="CHEBI:57595"/>
    </ligand>
</feature>
<evidence type="ECO:0000256" key="6">
    <source>
        <dbReference type="ARBA" id="ARBA00022741"/>
    </source>
</evidence>
<sequence>MSNKINAIRGMNDILPKDSTLWLSLEKTIIDLFMSYGFKNIRTPVVEKTDIFHRAIGQATDIVEKEMYTWKDSNGDSLSLRPENTASVVRAMIEHNLPREGIQKVFYQGAMFRHERPQKGRYRQFHQIGAEVFGVDNAKIDAELIAMTHTLWQNLGLKKVTLEINTLGSAEARVNYRTLLVDYFTQHKNQLDEDSTRRLKTNPLRILDSKNEDLRGLIEAAPKLMDHLDEASAKHFESFKTYLDCLNITYKINTRLVRGLDYYNRTVFEWTTTDLGAQGTICAGGRYDGLVEQMGGKPCPAIGFALGVERLILLLQAQGLTIGTPPLSIYMVALGDKAQLKSLQIAEQLRQALPEIILYNDISLGSFKSQFKKADKAGADFAIILGEEELNNNEVAIKPLKNQGEQQQMSLEDAIQYFKKG</sequence>
<dbReference type="InterPro" id="IPR041715">
    <property type="entry name" value="HisRS-like_core"/>
</dbReference>
<dbReference type="PANTHER" id="PTHR43707:SF1">
    <property type="entry name" value="HISTIDINE--TRNA LIGASE, MITOCHONDRIAL-RELATED"/>
    <property type="match status" value="1"/>
</dbReference>
<keyword evidence="4 11" id="KW-0963">Cytoplasm</keyword>
<evidence type="ECO:0000259" key="13">
    <source>
        <dbReference type="PROSITE" id="PS50862"/>
    </source>
</evidence>
<evidence type="ECO:0000256" key="5">
    <source>
        <dbReference type="ARBA" id="ARBA00022598"/>
    </source>
</evidence>
<dbReference type="InterPro" id="IPR015807">
    <property type="entry name" value="His-tRNA-ligase"/>
</dbReference>
<feature type="domain" description="Aminoacyl-transfer RNA synthetases class-II family profile" evidence="13">
    <location>
        <begin position="1"/>
        <end position="325"/>
    </location>
</feature>
<dbReference type="PIRSF" id="PIRSF001549">
    <property type="entry name" value="His-tRNA_synth"/>
    <property type="match status" value="1"/>
</dbReference>
<proteinExistence type="inferred from homology"/>
<dbReference type="InterPro" id="IPR045864">
    <property type="entry name" value="aa-tRNA-synth_II/BPL/LPL"/>
</dbReference>
<gene>
    <name evidence="11" type="primary">hisS</name>
    <name evidence="14" type="ORF">MS2017_0711</name>
</gene>
<dbReference type="Gene3D" id="3.30.930.10">
    <property type="entry name" value="Bira Bifunctional Protein, Domain 2"/>
    <property type="match status" value="1"/>
</dbReference>
<dbReference type="EC" id="6.1.1.21" evidence="11"/>
<evidence type="ECO:0000256" key="11">
    <source>
        <dbReference type="HAMAP-Rule" id="MF_00127"/>
    </source>
</evidence>
<comment type="subunit">
    <text evidence="3 11">Homodimer.</text>
</comment>
<evidence type="ECO:0000256" key="12">
    <source>
        <dbReference type="PIRSR" id="PIRSR001549-1"/>
    </source>
</evidence>
<dbReference type="InterPro" id="IPR033656">
    <property type="entry name" value="HisRS_anticodon"/>
</dbReference>
<dbReference type="HAMAP" id="MF_00127">
    <property type="entry name" value="His_tRNA_synth"/>
    <property type="match status" value="1"/>
</dbReference>
<dbReference type="Proteomes" id="UP000278334">
    <property type="component" value="Chromosome"/>
</dbReference>
<dbReference type="RefSeq" id="WP_122951285.1">
    <property type="nucleotide sequence ID" value="NZ_CP024634.1"/>
</dbReference>
<dbReference type="InterPro" id="IPR004516">
    <property type="entry name" value="HisRS/HisZ"/>
</dbReference>
<dbReference type="GO" id="GO:0004821">
    <property type="term" value="F:histidine-tRNA ligase activity"/>
    <property type="evidence" value="ECO:0007669"/>
    <property type="project" value="UniProtKB-UniRule"/>
</dbReference>
<evidence type="ECO:0000256" key="2">
    <source>
        <dbReference type="ARBA" id="ARBA00008226"/>
    </source>
</evidence>
<keyword evidence="7 11" id="KW-0067">ATP-binding</keyword>
<dbReference type="SUPFAM" id="SSF55681">
    <property type="entry name" value="Class II aaRS and biotin synthetases"/>
    <property type="match status" value="1"/>
</dbReference>
<dbReference type="GO" id="GO:0005524">
    <property type="term" value="F:ATP binding"/>
    <property type="evidence" value="ECO:0007669"/>
    <property type="project" value="UniProtKB-UniRule"/>
</dbReference>
<dbReference type="InterPro" id="IPR036621">
    <property type="entry name" value="Anticodon-bd_dom_sf"/>
</dbReference>
<dbReference type="NCBIfam" id="TIGR00442">
    <property type="entry name" value="hisS"/>
    <property type="match status" value="1"/>
</dbReference>
<evidence type="ECO:0000256" key="9">
    <source>
        <dbReference type="ARBA" id="ARBA00023146"/>
    </source>
</evidence>
<dbReference type="PROSITE" id="PS50862">
    <property type="entry name" value="AA_TRNA_LIGASE_II"/>
    <property type="match status" value="1"/>
</dbReference>
<accession>A0A3G3IKR3</accession>
<comment type="catalytic activity">
    <reaction evidence="10 11">
        <text>tRNA(His) + L-histidine + ATP = L-histidyl-tRNA(His) + AMP + diphosphate + H(+)</text>
        <dbReference type="Rhea" id="RHEA:17313"/>
        <dbReference type="Rhea" id="RHEA-COMP:9665"/>
        <dbReference type="Rhea" id="RHEA-COMP:9689"/>
        <dbReference type="ChEBI" id="CHEBI:15378"/>
        <dbReference type="ChEBI" id="CHEBI:30616"/>
        <dbReference type="ChEBI" id="CHEBI:33019"/>
        <dbReference type="ChEBI" id="CHEBI:57595"/>
        <dbReference type="ChEBI" id="CHEBI:78442"/>
        <dbReference type="ChEBI" id="CHEBI:78527"/>
        <dbReference type="ChEBI" id="CHEBI:456215"/>
        <dbReference type="EC" id="6.1.1.21"/>
    </reaction>
</comment>
<dbReference type="Pfam" id="PF03129">
    <property type="entry name" value="HGTP_anticodon"/>
    <property type="match status" value="1"/>
</dbReference>
<dbReference type="Pfam" id="PF13393">
    <property type="entry name" value="tRNA-synt_His"/>
    <property type="match status" value="1"/>
</dbReference>
<comment type="subcellular location">
    <subcellularLocation>
        <location evidence="1 11">Cytoplasm</location>
    </subcellularLocation>
</comment>
<evidence type="ECO:0000256" key="8">
    <source>
        <dbReference type="ARBA" id="ARBA00022917"/>
    </source>
</evidence>
<dbReference type="SUPFAM" id="SSF52954">
    <property type="entry name" value="Class II aaRS ABD-related"/>
    <property type="match status" value="1"/>
</dbReference>
<name>A0A3G3IKR3_9GAMM</name>